<feature type="transmembrane region" description="Helical" evidence="1">
    <location>
        <begin position="150"/>
        <end position="169"/>
    </location>
</feature>
<comment type="caution">
    <text evidence="2">The sequence shown here is derived from an EMBL/GenBank/DDBJ whole genome shotgun (WGS) entry which is preliminary data.</text>
</comment>
<sequence length="231" mass="24950">MFPFFFDPTMMLLIPALLLAMWAQMRVKSVFMRYSAVGSRRGVTAASAARALLDRFGLQSVPVHRVGGNLTDHYDPRNRSLSLSDSVYASTSIAAIGVAAHEVGHAIQDSVNYSPLKIRNAIVPVVGIGSSMAFPLFFIGILLRGQMLMDLGILLFLGVILFHIVTLPVEFDASSRALKVLADTGILSADEIGGAGSVLRAASWTYIAATVMAFAQLIRLLFLRGMFGSRD</sequence>
<keyword evidence="1" id="KW-1133">Transmembrane helix</keyword>
<keyword evidence="1" id="KW-0472">Membrane</keyword>
<reference evidence="2 3" key="1">
    <citation type="submission" date="2019-03" db="EMBL/GenBank/DDBJ databases">
        <title>Genomic Encyclopedia of Type Strains, Phase IV (KMG-IV): sequencing the most valuable type-strain genomes for metagenomic binning, comparative biology and taxonomic classification.</title>
        <authorList>
            <person name="Goeker M."/>
        </authorList>
    </citation>
    <scope>NUCLEOTIDE SEQUENCE [LARGE SCALE GENOMIC DNA]</scope>
    <source>
        <strain evidence="2 3">DSM 25964</strain>
    </source>
</reference>
<dbReference type="PANTHER" id="PTHR36434">
    <property type="entry name" value="MEMBRANE PROTEASE YUGP-RELATED"/>
    <property type="match status" value="1"/>
</dbReference>
<proteinExistence type="predicted"/>
<gene>
    <name evidence="2" type="ORF">C8D99_11159</name>
</gene>
<dbReference type="OrthoDB" id="9784298at2"/>
<evidence type="ECO:0000313" key="3">
    <source>
        <dbReference type="Proteomes" id="UP000295066"/>
    </source>
</evidence>
<evidence type="ECO:0000256" key="1">
    <source>
        <dbReference type="SAM" id="Phobius"/>
    </source>
</evidence>
<dbReference type="PANTHER" id="PTHR36434:SF1">
    <property type="entry name" value="MEMBRANE PROTEASE YUGP-RELATED"/>
    <property type="match status" value="1"/>
</dbReference>
<feature type="transmembrane region" description="Helical" evidence="1">
    <location>
        <begin position="121"/>
        <end position="143"/>
    </location>
</feature>
<dbReference type="InterPro" id="IPR007395">
    <property type="entry name" value="Zn_peptidase_2"/>
</dbReference>
<dbReference type="Proteomes" id="UP000295066">
    <property type="component" value="Unassembled WGS sequence"/>
</dbReference>
<keyword evidence="1" id="KW-0812">Transmembrane</keyword>
<protein>
    <recommendedName>
        <fullName evidence="4">Zinc metallopeptidase</fullName>
    </recommendedName>
</protein>
<dbReference type="AlphaFoldDB" id="A0A4R8M7G1"/>
<evidence type="ECO:0008006" key="4">
    <source>
        <dbReference type="Google" id="ProtNLM"/>
    </source>
</evidence>
<feature type="transmembrane region" description="Helical" evidence="1">
    <location>
        <begin position="204"/>
        <end position="222"/>
    </location>
</feature>
<keyword evidence="3" id="KW-1185">Reference proteome</keyword>
<accession>A0A4R8M7G1</accession>
<dbReference type="Pfam" id="PF04298">
    <property type="entry name" value="Zn_peptidase_2"/>
    <property type="match status" value="1"/>
</dbReference>
<dbReference type="RefSeq" id="WP_133957875.1">
    <property type="nucleotide sequence ID" value="NZ_SORI01000011.1"/>
</dbReference>
<evidence type="ECO:0000313" key="2">
    <source>
        <dbReference type="EMBL" id="TDY59725.1"/>
    </source>
</evidence>
<organism evidence="2 3">
    <name type="scientific">Aminivibrio pyruvatiphilus</name>
    <dbReference type="NCBI Taxonomy" id="1005740"/>
    <lineage>
        <taxon>Bacteria</taxon>
        <taxon>Thermotogati</taxon>
        <taxon>Synergistota</taxon>
        <taxon>Synergistia</taxon>
        <taxon>Synergistales</taxon>
        <taxon>Aminobacteriaceae</taxon>
        <taxon>Aminivibrio</taxon>
    </lineage>
</organism>
<dbReference type="EMBL" id="SORI01000011">
    <property type="protein sequence ID" value="TDY59725.1"/>
    <property type="molecule type" value="Genomic_DNA"/>
</dbReference>
<name>A0A4R8M7G1_9BACT</name>